<dbReference type="PANTHER" id="PTHR43300:SF7">
    <property type="entry name" value="UDP-N-ACETYLBACILLOSAMINE N-ACETYLTRANSFERASE"/>
    <property type="match status" value="1"/>
</dbReference>
<dbReference type="NCBIfam" id="TIGR03570">
    <property type="entry name" value="NeuD_NnaD"/>
    <property type="match status" value="1"/>
</dbReference>
<name>A0A7W2A8M4_9BACL</name>
<sequence length="211" mass="22785">MKTIVIWGCGGHAREVNHLCEQLGYEVIGFLDERSEMKGKIVDDVPVLGDLKDIIHLQDKVEIVCAGVGSPALKKRFVEKTRKAGFKLANTIVHPSVYISKRNHLGSGSIICEGSILTTNVYIGNFVIINRSVNVSHDNIIKDYVTVSPGVNIAGNVTIEEGAYLGIGASIREKITVGAWSVIGGGAFVKEDVSKNTLYAGVPAHFKKNLI</sequence>
<feature type="site" description="Increases basicity of active site His" evidence="3">
    <location>
        <position position="138"/>
    </location>
</feature>
<dbReference type="EMBL" id="JACEIQ010000006">
    <property type="protein sequence ID" value="MBA4494327.1"/>
    <property type="molecule type" value="Genomic_DNA"/>
</dbReference>
<dbReference type="PANTHER" id="PTHR43300">
    <property type="entry name" value="ACETYLTRANSFERASE"/>
    <property type="match status" value="1"/>
</dbReference>
<organism evidence="6 7">
    <name type="scientific">Paenactinomyces guangxiensis</name>
    <dbReference type="NCBI Taxonomy" id="1490290"/>
    <lineage>
        <taxon>Bacteria</taxon>
        <taxon>Bacillati</taxon>
        <taxon>Bacillota</taxon>
        <taxon>Bacilli</taxon>
        <taxon>Bacillales</taxon>
        <taxon>Thermoactinomycetaceae</taxon>
        <taxon>Paenactinomyces</taxon>
    </lineage>
</organism>
<dbReference type="GO" id="GO:0016740">
    <property type="term" value="F:transferase activity"/>
    <property type="evidence" value="ECO:0007669"/>
    <property type="project" value="UniProtKB-KW"/>
</dbReference>
<dbReference type="InterPro" id="IPR041561">
    <property type="entry name" value="PglD_N"/>
</dbReference>
<keyword evidence="7" id="KW-1185">Reference proteome</keyword>
<dbReference type="CDD" id="cd03360">
    <property type="entry name" value="LbH_AT_putative"/>
    <property type="match status" value="1"/>
</dbReference>
<evidence type="ECO:0000313" key="6">
    <source>
        <dbReference type="EMBL" id="MBA4494327.1"/>
    </source>
</evidence>
<proteinExistence type="predicted"/>
<dbReference type="PROSITE" id="PS00101">
    <property type="entry name" value="HEXAPEP_TRANSFERASES"/>
    <property type="match status" value="1"/>
</dbReference>
<comment type="caution">
    <text evidence="6">The sequence shown here is derived from an EMBL/GenBank/DDBJ whole genome shotgun (WGS) entry which is preliminary data.</text>
</comment>
<dbReference type="AlphaFoldDB" id="A0A7W2A8M4"/>
<dbReference type="Proteomes" id="UP000535491">
    <property type="component" value="Unassembled WGS sequence"/>
</dbReference>
<feature type="binding site" evidence="4">
    <location>
        <position position="69"/>
    </location>
    <ligand>
        <name>substrate</name>
    </ligand>
</feature>
<evidence type="ECO:0000313" key="7">
    <source>
        <dbReference type="Proteomes" id="UP000535491"/>
    </source>
</evidence>
<evidence type="ECO:0000256" key="3">
    <source>
        <dbReference type="PIRSR" id="PIRSR620019-1"/>
    </source>
</evidence>
<evidence type="ECO:0000256" key="2">
    <source>
        <dbReference type="ARBA" id="ARBA00022737"/>
    </source>
</evidence>
<dbReference type="RefSeq" id="WP_181751565.1">
    <property type="nucleotide sequence ID" value="NZ_JACEIQ010000006.1"/>
</dbReference>
<gene>
    <name evidence="6" type="ORF">H1191_08415</name>
</gene>
<feature type="binding site" evidence="4">
    <location>
        <position position="167"/>
    </location>
    <ligand>
        <name>acetyl-CoA</name>
        <dbReference type="ChEBI" id="CHEBI:57288"/>
    </ligand>
</feature>
<dbReference type="InterPro" id="IPR011004">
    <property type="entry name" value="Trimer_LpxA-like_sf"/>
</dbReference>
<keyword evidence="2" id="KW-0677">Repeat</keyword>
<feature type="binding site" evidence="4">
    <location>
        <position position="185"/>
    </location>
    <ligand>
        <name>acetyl-CoA</name>
        <dbReference type="ChEBI" id="CHEBI:57288"/>
    </ligand>
</feature>
<dbReference type="InterPro" id="IPR050179">
    <property type="entry name" value="Trans_hexapeptide_repeat"/>
</dbReference>
<evidence type="ECO:0000256" key="1">
    <source>
        <dbReference type="ARBA" id="ARBA00022679"/>
    </source>
</evidence>
<feature type="active site" description="Proton acceptor" evidence="3">
    <location>
        <position position="137"/>
    </location>
</feature>
<evidence type="ECO:0000256" key="4">
    <source>
        <dbReference type="PIRSR" id="PIRSR620019-2"/>
    </source>
</evidence>
<dbReference type="InterPro" id="IPR018357">
    <property type="entry name" value="Hexapep_transf_CS"/>
</dbReference>
<dbReference type="Gene3D" id="2.160.10.10">
    <property type="entry name" value="Hexapeptide repeat proteins"/>
    <property type="match status" value="1"/>
</dbReference>
<dbReference type="Pfam" id="PF17836">
    <property type="entry name" value="PglD_N"/>
    <property type="match status" value="1"/>
</dbReference>
<dbReference type="SUPFAM" id="SSF51161">
    <property type="entry name" value="Trimeric LpxA-like enzymes"/>
    <property type="match status" value="1"/>
</dbReference>
<accession>A0A7W2A8M4</accession>
<dbReference type="Gene3D" id="3.40.50.20">
    <property type="match status" value="1"/>
</dbReference>
<reference evidence="6 7" key="1">
    <citation type="submission" date="2020-07" db="EMBL/GenBank/DDBJ databases">
        <authorList>
            <person name="Feng H."/>
        </authorList>
    </citation>
    <scope>NUCLEOTIDE SEQUENCE [LARGE SCALE GENOMIC DNA]</scope>
    <source>
        <strain evidence="7">s-10</strain>
    </source>
</reference>
<evidence type="ECO:0000259" key="5">
    <source>
        <dbReference type="Pfam" id="PF17836"/>
    </source>
</evidence>
<keyword evidence="1 6" id="KW-0808">Transferase</keyword>
<feature type="domain" description="PglD N-terminal" evidence="5">
    <location>
        <begin position="4"/>
        <end position="80"/>
    </location>
</feature>
<protein>
    <submittedName>
        <fullName evidence="6">Acetyltransferase</fullName>
    </submittedName>
</protein>
<dbReference type="InterPro" id="IPR020019">
    <property type="entry name" value="AcTrfase_PglD-like"/>
</dbReference>